<keyword evidence="3" id="KW-0808">Transferase</keyword>
<gene>
    <name evidence="7" type="ORF">L1994_00195</name>
</gene>
<dbReference type="GeneID" id="79948769"/>
<keyword evidence="5" id="KW-0472">Membrane</keyword>
<evidence type="ECO:0000313" key="8">
    <source>
        <dbReference type="Proteomes" id="UP001218895"/>
    </source>
</evidence>
<dbReference type="KEGG" id="manq:L1994_00195"/>
<dbReference type="InterPro" id="IPR036890">
    <property type="entry name" value="HATPase_C_sf"/>
</dbReference>
<dbReference type="Pfam" id="PF02518">
    <property type="entry name" value="HATPase_c"/>
    <property type="match status" value="1"/>
</dbReference>
<dbReference type="EMBL" id="CP091092">
    <property type="protein sequence ID" value="WFN36853.1"/>
    <property type="molecule type" value="Genomic_DNA"/>
</dbReference>
<dbReference type="InterPro" id="IPR005467">
    <property type="entry name" value="His_kinase_dom"/>
</dbReference>
<dbReference type="GO" id="GO:0007234">
    <property type="term" value="P:osmosensory signaling via phosphorelay pathway"/>
    <property type="evidence" value="ECO:0007669"/>
    <property type="project" value="TreeGrafter"/>
</dbReference>
<dbReference type="SUPFAM" id="SSF47384">
    <property type="entry name" value="Homodimeric domain of signal transducing histidine kinase"/>
    <property type="match status" value="1"/>
</dbReference>
<dbReference type="InterPro" id="IPR036097">
    <property type="entry name" value="HisK_dim/P_sf"/>
</dbReference>
<accession>A0AAF0JTW3</accession>
<dbReference type="PROSITE" id="PS50109">
    <property type="entry name" value="HIS_KIN"/>
    <property type="match status" value="1"/>
</dbReference>
<dbReference type="GO" id="GO:0000156">
    <property type="term" value="F:phosphorelay response regulator activity"/>
    <property type="evidence" value="ECO:0007669"/>
    <property type="project" value="TreeGrafter"/>
</dbReference>
<dbReference type="PANTHER" id="PTHR42878:SF15">
    <property type="entry name" value="BACTERIOPHYTOCHROME"/>
    <property type="match status" value="1"/>
</dbReference>
<dbReference type="CDD" id="cd00075">
    <property type="entry name" value="HATPase"/>
    <property type="match status" value="1"/>
</dbReference>
<dbReference type="EC" id="2.7.13.3" evidence="2"/>
<feature type="transmembrane region" description="Helical" evidence="5">
    <location>
        <begin position="71"/>
        <end position="89"/>
    </location>
</feature>
<keyword evidence="4 7" id="KW-0418">Kinase</keyword>
<feature type="transmembrane region" description="Helical" evidence="5">
    <location>
        <begin position="95"/>
        <end position="116"/>
    </location>
</feature>
<keyword evidence="8" id="KW-1185">Reference proteome</keyword>
<dbReference type="Proteomes" id="UP001218895">
    <property type="component" value="Chromosome"/>
</dbReference>
<dbReference type="InterPro" id="IPR004358">
    <property type="entry name" value="Sig_transdc_His_kin-like_C"/>
</dbReference>
<sequence length="462" mass="52066">MASGNNNQIFLKRFSLNEKLAEYISVIIVIVLFLIMEVTFQIIFESTVMVLSHIFYFPVILIAFFYPNKGTIIATLISALYLILTYSLVYPDFYAILSATMQFYVFISVAIVVSIISDKIRNEKKKFQSIFDYSESGICVAEKKSGKILKMNNKFKDILKDWDISESIENISSVCGGDEDCKRFLSIFDSKETIENREFILSPDGIEVYHALVSASKIPDGTIVINLTDVTSEKKFADDLFELNKSLKEGNKEANLYIDILAHDINNANTAAQGFAELLYDTVSDEDRPYFEKMMAGIKQSSSIIDKVVLIRDIHRNDETFFAQSLDEVIKKAASKIDADINYQPGGHRVLGGKFLEFLFLYVFENSVAFKKDNLKIDVSSEVKDESVEISIKDNGPGIPDNKKQNLFLRFQPEGNSRKGRGLGLPTCWLIADMYGGSIRAEDVNSDDFSEGLKITVTLKKA</sequence>
<dbReference type="Gene3D" id="3.30.450.20">
    <property type="entry name" value="PAS domain"/>
    <property type="match status" value="1"/>
</dbReference>
<evidence type="ECO:0000259" key="6">
    <source>
        <dbReference type="PROSITE" id="PS50109"/>
    </source>
</evidence>
<comment type="catalytic activity">
    <reaction evidence="1">
        <text>ATP + protein L-histidine = ADP + protein N-phospho-L-histidine.</text>
        <dbReference type="EC" id="2.7.13.3"/>
    </reaction>
</comment>
<name>A0AAF0JTW3_9EURY</name>
<dbReference type="GO" id="GO:0000155">
    <property type="term" value="F:phosphorelay sensor kinase activity"/>
    <property type="evidence" value="ECO:0007669"/>
    <property type="project" value="InterPro"/>
</dbReference>
<dbReference type="SUPFAM" id="SSF55874">
    <property type="entry name" value="ATPase domain of HSP90 chaperone/DNA topoisomerase II/histidine kinase"/>
    <property type="match status" value="1"/>
</dbReference>
<keyword evidence="5" id="KW-1133">Transmembrane helix</keyword>
<dbReference type="GO" id="GO:0030295">
    <property type="term" value="F:protein kinase activator activity"/>
    <property type="evidence" value="ECO:0007669"/>
    <property type="project" value="TreeGrafter"/>
</dbReference>
<dbReference type="AlphaFoldDB" id="A0AAF0JTW3"/>
<keyword evidence="5" id="KW-0812">Transmembrane</keyword>
<evidence type="ECO:0000256" key="3">
    <source>
        <dbReference type="ARBA" id="ARBA00022679"/>
    </source>
</evidence>
<dbReference type="PRINTS" id="PR00344">
    <property type="entry name" value="BCTRLSENSOR"/>
</dbReference>
<evidence type="ECO:0000256" key="2">
    <source>
        <dbReference type="ARBA" id="ARBA00012438"/>
    </source>
</evidence>
<dbReference type="InterPro" id="IPR050351">
    <property type="entry name" value="BphY/WalK/GraS-like"/>
</dbReference>
<dbReference type="PANTHER" id="PTHR42878">
    <property type="entry name" value="TWO-COMPONENT HISTIDINE KINASE"/>
    <property type="match status" value="1"/>
</dbReference>
<feature type="domain" description="Histidine kinase" evidence="6">
    <location>
        <begin position="260"/>
        <end position="462"/>
    </location>
</feature>
<evidence type="ECO:0000313" key="7">
    <source>
        <dbReference type="EMBL" id="WFN36853.1"/>
    </source>
</evidence>
<dbReference type="InterPro" id="IPR003594">
    <property type="entry name" value="HATPase_dom"/>
</dbReference>
<proteinExistence type="predicted"/>
<feature type="transmembrane region" description="Helical" evidence="5">
    <location>
        <begin position="20"/>
        <end position="44"/>
    </location>
</feature>
<dbReference type="SMART" id="SM00387">
    <property type="entry name" value="HATPase_c"/>
    <property type="match status" value="1"/>
</dbReference>
<evidence type="ECO:0000256" key="4">
    <source>
        <dbReference type="ARBA" id="ARBA00022777"/>
    </source>
</evidence>
<dbReference type="Gene3D" id="3.30.565.10">
    <property type="entry name" value="Histidine kinase-like ATPase, C-terminal domain"/>
    <property type="match status" value="1"/>
</dbReference>
<evidence type="ECO:0000256" key="5">
    <source>
        <dbReference type="SAM" id="Phobius"/>
    </source>
</evidence>
<evidence type="ECO:0000256" key="1">
    <source>
        <dbReference type="ARBA" id="ARBA00000085"/>
    </source>
</evidence>
<dbReference type="RefSeq" id="WP_278099690.1">
    <property type="nucleotide sequence ID" value="NZ_CP091092.1"/>
</dbReference>
<organism evidence="7 8">
    <name type="scientific">Methanomicrobium antiquum</name>
    <dbReference type="NCBI Taxonomy" id="487686"/>
    <lineage>
        <taxon>Archaea</taxon>
        <taxon>Methanobacteriati</taxon>
        <taxon>Methanobacteriota</taxon>
        <taxon>Stenosarchaea group</taxon>
        <taxon>Methanomicrobia</taxon>
        <taxon>Methanomicrobiales</taxon>
        <taxon>Methanomicrobiaceae</taxon>
        <taxon>Methanomicrobium</taxon>
    </lineage>
</organism>
<protein>
    <recommendedName>
        <fullName evidence="2">histidine kinase</fullName>
        <ecNumber evidence="2">2.7.13.3</ecNumber>
    </recommendedName>
</protein>
<reference evidence="7" key="1">
    <citation type="submission" date="2022-01" db="EMBL/GenBank/DDBJ databases">
        <title>Complete genome of Methanomicrobium antiquum DSM 21220.</title>
        <authorList>
            <person name="Chen S.-C."/>
            <person name="You Y.-T."/>
            <person name="Zhou Y.-Z."/>
            <person name="Lai M.-C."/>
        </authorList>
    </citation>
    <scope>NUCLEOTIDE SEQUENCE</scope>
    <source>
        <strain evidence="7">DSM 21220</strain>
    </source>
</reference>
<feature type="transmembrane region" description="Helical" evidence="5">
    <location>
        <begin position="50"/>
        <end position="66"/>
    </location>
</feature>